<comment type="subcellular location">
    <subcellularLocation>
        <location evidence="1">Cell membrane</location>
        <topology evidence="1">Multi-pass membrane protein</topology>
    </subcellularLocation>
</comment>
<dbReference type="CDD" id="cd18584">
    <property type="entry name" value="ABC_6TM_AarD_CydD"/>
    <property type="match status" value="1"/>
</dbReference>
<dbReference type="PANTHER" id="PTHR24221:SF614">
    <property type="entry name" value="GLUTATHIONE_L-CYSTEINE TRANSPORT SYSTEM ATP-BINDING_PERMEASE PROTEIN CYDC"/>
    <property type="match status" value="1"/>
</dbReference>
<dbReference type="SMART" id="SM00382">
    <property type="entry name" value="AAA"/>
    <property type="match status" value="1"/>
</dbReference>
<proteinExistence type="predicted"/>
<evidence type="ECO:0000259" key="8">
    <source>
        <dbReference type="PROSITE" id="PS50893"/>
    </source>
</evidence>
<feature type="transmembrane region" description="Helical" evidence="7">
    <location>
        <begin position="132"/>
        <end position="152"/>
    </location>
</feature>
<dbReference type="AlphaFoldDB" id="D5WRV8"/>
<dbReference type="EMBL" id="CP002017">
    <property type="protein sequence ID" value="ADG06910.1"/>
    <property type="molecule type" value="Genomic_DNA"/>
</dbReference>
<keyword evidence="3" id="KW-0547">Nucleotide-binding</keyword>
<protein>
    <submittedName>
        <fullName evidence="10">ABC transporter, CydDC cysteine exporter (CydDC-E) family, permease/ATP-binding protein CydD</fullName>
    </submittedName>
</protein>
<dbReference type="InterPro" id="IPR036640">
    <property type="entry name" value="ABC1_TM_sf"/>
</dbReference>
<dbReference type="InterPro" id="IPR014216">
    <property type="entry name" value="ABC_transptr_CydD"/>
</dbReference>
<feature type="transmembrane region" description="Helical" evidence="7">
    <location>
        <begin position="237"/>
        <end position="262"/>
    </location>
</feature>
<keyword evidence="4" id="KW-0067">ATP-binding</keyword>
<dbReference type="InterPro" id="IPR027417">
    <property type="entry name" value="P-loop_NTPase"/>
</dbReference>
<evidence type="ECO:0000313" key="11">
    <source>
        <dbReference type="Proteomes" id="UP000002368"/>
    </source>
</evidence>
<dbReference type="PROSITE" id="PS00211">
    <property type="entry name" value="ABC_TRANSPORTER_1"/>
    <property type="match status" value="1"/>
</dbReference>
<dbReference type="GO" id="GO:0005886">
    <property type="term" value="C:plasma membrane"/>
    <property type="evidence" value="ECO:0007669"/>
    <property type="project" value="UniProtKB-SubCell"/>
</dbReference>
<sequence length="574" mass="62763">MRELRDILSWPGARATMIGGGVLVLIQGISILLQAHWLAQTVVLLFAGAGSAEVWPWAAGFLAAFAARTLAAAGRQALGFRFAKNAEQALRINIIRRLLALGPGWVRKDGTGTWVAQTVEGVDHVSRYVGIYLPKLAGSAVIPGCVLVYLFLRDGLSASIVLAVTPLIVVFMILLGKAAQARVDRQWKAYRRLADHFLDVLRGLVTLKHLGRSRQQGVTIDRVNEQYRKATNRSLRVAFLSSFALEFFSMLSVAMVAVGLGLRMVRGDVPLETALTVLILVPEYFLPIRELGADYHATLNGRTALANIQALLHTPVERVPEEVELAPWSREAVLSFHHVTVRPEDHGEGSLIDVSFSVRGPTAIGIVGPSGSGKSTLIDVLAGFVPVSEGDIEWAGTRVRTLQSPAWRRQITYLSQTPYIFSGTVEENLLIANPGATREELWAAVERAQLDALIRRFPRGIRQKIGGGGRGLSGGEAQRLALARAFLADKPILLLDEPTEHLDVETEWELKGPMLELFQGRLVFLATHRLHWTAHMDEIFVLDAGRLIERGTPSSLLRSGGLFARLVAAQTEAV</sequence>
<name>D5WRV8_KYRT2</name>
<dbReference type="PROSITE" id="PS50893">
    <property type="entry name" value="ABC_TRANSPORTER_2"/>
    <property type="match status" value="1"/>
</dbReference>
<evidence type="ECO:0000256" key="5">
    <source>
        <dbReference type="ARBA" id="ARBA00022989"/>
    </source>
</evidence>
<accession>D5WRV8</accession>
<dbReference type="GO" id="GO:0042883">
    <property type="term" value="P:cysteine transport"/>
    <property type="evidence" value="ECO:0007669"/>
    <property type="project" value="InterPro"/>
</dbReference>
<evidence type="ECO:0000256" key="6">
    <source>
        <dbReference type="ARBA" id="ARBA00023136"/>
    </source>
</evidence>
<evidence type="ECO:0000259" key="9">
    <source>
        <dbReference type="PROSITE" id="PS50929"/>
    </source>
</evidence>
<evidence type="ECO:0000256" key="3">
    <source>
        <dbReference type="ARBA" id="ARBA00022741"/>
    </source>
</evidence>
<feature type="transmembrane region" description="Helical" evidence="7">
    <location>
        <begin position="12"/>
        <end position="34"/>
    </location>
</feature>
<feature type="domain" description="ABC transporter" evidence="8">
    <location>
        <begin position="334"/>
        <end position="569"/>
    </location>
</feature>
<keyword evidence="2 7" id="KW-0812">Transmembrane</keyword>
<organism evidence="10 11">
    <name type="scientific">Kyrpidia tusciae (strain DSM 2912 / NBRC 15312 / T2)</name>
    <name type="common">Bacillus tusciae</name>
    <dbReference type="NCBI Taxonomy" id="562970"/>
    <lineage>
        <taxon>Bacteria</taxon>
        <taxon>Bacillati</taxon>
        <taxon>Bacillota</taxon>
        <taxon>Bacilli</taxon>
        <taxon>Bacillales</taxon>
        <taxon>Alicyclobacillaceae</taxon>
        <taxon>Kyrpidia</taxon>
    </lineage>
</organism>
<dbReference type="GO" id="GO:0016887">
    <property type="term" value="F:ATP hydrolysis activity"/>
    <property type="evidence" value="ECO:0007669"/>
    <property type="project" value="InterPro"/>
</dbReference>
<dbReference type="Pfam" id="PF00664">
    <property type="entry name" value="ABC_membrane"/>
    <property type="match status" value="1"/>
</dbReference>
<dbReference type="GO" id="GO:0005524">
    <property type="term" value="F:ATP binding"/>
    <property type="evidence" value="ECO:0007669"/>
    <property type="project" value="UniProtKB-KW"/>
</dbReference>
<dbReference type="InterPro" id="IPR003439">
    <property type="entry name" value="ABC_transporter-like_ATP-bd"/>
</dbReference>
<feature type="domain" description="ABC transmembrane type-1" evidence="9">
    <location>
        <begin position="18"/>
        <end position="300"/>
    </location>
</feature>
<gene>
    <name evidence="10" type="ordered locus">Btus_2234</name>
</gene>
<dbReference type="InterPro" id="IPR039421">
    <property type="entry name" value="Type_1_exporter"/>
</dbReference>
<evidence type="ECO:0000256" key="2">
    <source>
        <dbReference type="ARBA" id="ARBA00022692"/>
    </source>
</evidence>
<dbReference type="Proteomes" id="UP000002368">
    <property type="component" value="Chromosome"/>
</dbReference>
<dbReference type="eggNOG" id="COG4988">
    <property type="taxonomic scope" value="Bacteria"/>
</dbReference>
<dbReference type="KEGG" id="bts:Btus_2234"/>
<dbReference type="InterPro" id="IPR017871">
    <property type="entry name" value="ABC_transporter-like_CS"/>
</dbReference>
<dbReference type="SUPFAM" id="SSF52540">
    <property type="entry name" value="P-loop containing nucleoside triphosphate hydrolases"/>
    <property type="match status" value="1"/>
</dbReference>
<dbReference type="GO" id="GO:0140359">
    <property type="term" value="F:ABC-type transporter activity"/>
    <property type="evidence" value="ECO:0007669"/>
    <property type="project" value="InterPro"/>
</dbReference>
<evidence type="ECO:0000256" key="7">
    <source>
        <dbReference type="SAM" id="Phobius"/>
    </source>
</evidence>
<evidence type="ECO:0000256" key="4">
    <source>
        <dbReference type="ARBA" id="ARBA00022840"/>
    </source>
</evidence>
<dbReference type="RefSeq" id="WP_013076193.1">
    <property type="nucleotide sequence ID" value="NC_014098.1"/>
</dbReference>
<dbReference type="GO" id="GO:0034040">
    <property type="term" value="F:ATPase-coupled lipid transmembrane transporter activity"/>
    <property type="evidence" value="ECO:0007669"/>
    <property type="project" value="TreeGrafter"/>
</dbReference>
<dbReference type="NCBIfam" id="TIGR02857">
    <property type="entry name" value="CydD"/>
    <property type="match status" value="1"/>
</dbReference>
<dbReference type="InterPro" id="IPR011527">
    <property type="entry name" value="ABC1_TM_dom"/>
</dbReference>
<keyword evidence="11" id="KW-1185">Reference proteome</keyword>
<dbReference type="SUPFAM" id="SSF90123">
    <property type="entry name" value="ABC transporter transmembrane region"/>
    <property type="match status" value="1"/>
</dbReference>
<dbReference type="STRING" id="562970.Btus_2234"/>
<dbReference type="PROSITE" id="PS50929">
    <property type="entry name" value="ABC_TM1F"/>
    <property type="match status" value="1"/>
</dbReference>
<dbReference type="OrthoDB" id="1240423at2"/>
<dbReference type="PANTHER" id="PTHR24221">
    <property type="entry name" value="ATP-BINDING CASSETTE SUB-FAMILY B"/>
    <property type="match status" value="1"/>
</dbReference>
<dbReference type="HOGENOM" id="CLU_000604_84_9_9"/>
<keyword evidence="6 7" id="KW-0472">Membrane</keyword>
<feature type="transmembrane region" description="Helical" evidence="7">
    <location>
        <begin position="54"/>
        <end position="74"/>
    </location>
</feature>
<reference evidence="10 11" key="1">
    <citation type="journal article" date="2011" name="Stand. Genomic Sci.">
        <title>Complete genome sequence of the thermophilic, hydrogen-oxidizing Bacillus tusciae type strain (T2) and reclassification in the new genus, Kyrpidia gen. nov. as Kyrpidia tusciae comb. nov. and emendation of the family Alicyclobacillaceae da Costa and Rainey, 2010.</title>
        <authorList>
            <person name="Klenk H.P."/>
            <person name="Lapidus A."/>
            <person name="Chertkov O."/>
            <person name="Copeland A."/>
            <person name="Del Rio T.G."/>
            <person name="Nolan M."/>
            <person name="Lucas S."/>
            <person name="Chen F."/>
            <person name="Tice H."/>
            <person name="Cheng J.F."/>
            <person name="Han C."/>
            <person name="Bruce D."/>
            <person name="Goodwin L."/>
            <person name="Pitluck S."/>
            <person name="Pati A."/>
            <person name="Ivanova N."/>
            <person name="Mavromatis K."/>
            <person name="Daum C."/>
            <person name="Chen A."/>
            <person name="Palaniappan K."/>
            <person name="Chang Y.J."/>
            <person name="Land M."/>
            <person name="Hauser L."/>
            <person name="Jeffries C.D."/>
            <person name="Detter J.C."/>
            <person name="Rohde M."/>
            <person name="Abt B."/>
            <person name="Pukall R."/>
            <person name="Goker M."/>
            <person name="Bristow J."/>
            <person name="Markowitz V."/>
            <person name="Hugenholtz P."/>
            <person name="Eisen J.A."/>
        </authorList>
    </citation>
    <scope>NUCLEOTIDE SEQUENCE [LARGE SCALE GENOMIC DNA]</scope>
    <source>
        <strain evidence="10 11">DSM 2912</strain>
    </source>
</reference>
<dbReference type="Pfam" id="PF00005">
    <property type="entry name" value="ABC_tran"/>
    <property type="match status" value="1"/>
</dbReference>
<evidence type="ECO:0000313" key="10">
    <source>
        <dbReference type="EMBL" id="ADG06910.1"/>
    </source>
</evidence>
<evidence type="ECO:0000256" key="1">
    <source>
        <dbReference type="ARBA" id="ARBA00004651"/>
    </source>
</evidence>
<dbReference type="Gene3D" id="3.40.50.300">
    <property type="entry name" value="P-loop containing nucleotide triphosphate hydrolases"/>
    <property type="match status" value="1"/>
</dbReference>
<feature type="transmembrane region" description="Helical" evidence="7">
    <location>
        <begin position="158"/>
        <end position="176"/>
    </location>
</feature>
<dbReference type="Gene3D" id="1.20.1560.10">
    <property type="entry name" value="ABC transporter type 1, transmembrane domain"/>
    <property type="match status" value="1"/>
</dbReference>
<keyword evidence="5 7" id="KW-1133">Transmembrane helix</keyword>
<dbReference type="InterPro" id="IPR003593">
    <property type="entry name" value="AAA+_ATPase"/>
</dbReference>